<keyword evidence="11" id="KW-0963">Cytoplasm</keyword>
<keyword evidence="5 11" id="KW-0808">Transferase</keyword>
<organism evidence="14">
    <name type="scientific">Porphyra umbilicalis</name>
    <name type="common">Purple laver</name>
    <name type="synonym">Red alga</name>
    <dbReference type="NCBI Taxonomy" id="2786"/>
    <lineage>
        <taxon>Eukaryota</taxon>
        <taxon>Rhodophyta</taxon>
        <taxon>Bangiophyceae</taxon>
        <taxon>Bangiales</taxon>
        <taxon>Bangiaceae</taxon>
        <taxon>Porphyra</taxon>
    </lineage>
</organism>
<dbReference type="SUPFAM" id="SSF53901">
    <property type="entry name" value="Thiolase-like"/>
    <property type="match status" value="1"/>
</dbReference>
<dbReference type="EMBL" id="MF385003">
    <property type="protein sequence ID" value="ASN78670.1"/>
    <property type="molecule type" value="Genomic_DNA"/>
</dbReference>
<keyword evidence="4 11" id="KW-0444">Lipid biosynthesis</keyword>
<keyword evidence="16" id="KW-1185">Reference proteome</keyword>
<feature type="active site" evidence="11">
    <location>
        <position position="282"/>
    </location>
</feature>
<dbReference type="GeneID" id="33873468"/>
<feature type="domain" description="Beta-ketoacyl-[acyl-carrier-protein] synthase III N-terminal" evidence="13">
    <location>
        <begin position="105"/>
        <end position="182"/>
    </location>
</feature>
<comment type="subcellular location">
    <subcellularLocation>
        <location evidence="11">Cytoplasm</location>
    </subcellularLocation>
</comment>
<name>J7F5N2_PORUM</name>
<evidence type="ECO:0000313" key="14">
    <source>
        <dbReference type="EMBL" id="AFC39866.1"/>
    </source>
</evidence>
<dbReference type="InterPro" id="IPR004655">
    <property type="entry name" value="FabH"/>
</dbReference>
<comment type="domain">
    <text evidence="11">The last Arg residue of the ACP-binding site is essential for the weak association between ACP/AcpP and FabH.</text>
</comment>
<reference evidence="14" key="1">
    <citation type="journal article" date="2012" name="Mol. Phylogenet. Evol.">
        <title>Relative rates of evolution among the three genetic compartments of the red alga Porphyra differ from those of green plants and do not correlate with genome architecture.</title>
        <authorList>
            <person name="Smith D.R."/>
            <person name="Hua J."/>
            <person name="Lee R.W."/>
            <person name="Keeling P.J."/>
        </authorList>
    </citation>
    <scope>NUCLEOTIDE SEQUENCE</scope>
</reference>
<dbReference type="NCBIfam" id="NF006829">
    <property type="entry name" value="PRK09352.1"/>
    <property type="match status" value="1"/>
</dbReference>
<dbReference type="Pfam" id="PF08541">
    <property type="entry name" value="ACP_syn_III_C"/>
    <property type="match status" value="1"/>
</dbReference>
<evidence type="ECO:0000256" key="4">
    <source>
        <dbReference type="ARBA" id="ARBA00022516"/>
    </source>
</evidence>
<dbReference type="NCBIfam" id="TIGR00747">
    <property type="entry name" value="fabH"/>
    <property type="match status" value="1"/>
</dbReference>
<dbReference type="CDD" id="cd00830">
    <property type="entry name" value="KAS_III"/>
    <property type="match status" value="1"/>
</dbReference>
<dbReference type="Proteomes" id="UP000218209">
    <property type="component" value="Chloroplast Pltd"/>
</dbReference>
<dbReference type="EMBL" id="JQ408795">
    <property type="protein sequence ID" value="AFC39866.1"/>
    <property type="molecule type" value="Genomic_DNA"/>
</dbReference>
<evidence type="ECO:0000256" key="1">
    <source>
        <dbReference type="ARBA" id="ARBA00005194"/>
    </source>
</evidence>
<feature type="region of interest" description="ACP-binding" evidence="11">
    <location>
        <begin position="253"/>
        <end position="257"/>
    </location>
</feature>
<evidence type="ECO:0000256" key="7">
    <source>
        <dbReference type="ARBA" id="ARBA00023098"/>
    </source>
</evidence>
<evidence type="ECO:0000313" key="15">
    <source>
        <dbReference type="EMBL" id="ASN78670.1"/>
    </source>
</evidence>
<dbReference type="EC" id="2.3.1.180" evidence="3 11"/>
<accession>J7F5N2</accession>
<comment type="subunit">
    <text evidence="11">Homodimer.</text>
</comment>
<comment type="pathway">
    <text evidence="1 11">Lipid metabolism; fatty acid biosynthesis.</text>
</comment>
<comment type="function">
    <text evidence="10">Catalyzes the condensation reaction of fatty acid synthesis by the addition to an acyl acceptor of two carbons from malonyl-ACP. KAS III catalyzes the first condensation reaction which initiates fatty acid synthesis and may therefore play a role in governing the total rate of fatty acid production. Possesses both acetoacetyl-ACP synthase and acetyl transacylase activities.</text>
</comment>
<evidence type="ECO:0000256" key="2">
    <source>
        <dbReference type="ARBA" id="ARBA00008642"/>
    </source>
</evidence>
<proteinExistence type="inferred from homology"/>
<evidence type="ECO:0000256" key="9">
    <source>
        <dbReference type="ARBA" id="ARBA00052419"/>
    </source>
</evidence>
<evidence type="ECO:0000256" key="5">
    <source>
        <dbReference type="ARBA" id="ARBA00022679"/>
    </source>
</evidence>
<dbReference type="GO" id="GO:0005737">
    <property type="term" value="C:cytoplasm"/>
    <property type="evidence" value="ECO:0007669"/>
    <property type="project" value="UniProtKB-SubCell"/>
</dbReference>
<comment type="similarity">
    <text evidence="2 11">Belongs to the thiolase-like superfamily. FabH family.</text>
</comment>
<dbReference type="Pfam" id="PF08545">
    <property type="entry name" value="ACP_syn_III"/>
    <property type="match status" value="1"/>
</dbReference>
<reference evidence="15 16" key="2">
    <citation type="journal article" date="2017" name="Proc. Natl. Acad. Sci. U.S.A.">
        <title>Insights into the red algae and eukaryotic evolution from the genome of Porphyra umbilicalis (Bangiophyceae, Rhodophyta).</title>
        <authorList>
            <person name="Brawley S.H."/>
            <person name="Blouin N.A."/>
            <person name="Ficko-Blean E."/>
            <person name="Wheeler G.L."/>
            <person name="Lohr M."/>
            <person name="Goodson H.V."/>
            <person name="Jenkins J.W."/>
            <person name="Blaby-Haas C.E."/>
            <person name="Helliwell K.E."/>
            <person name="Chan C.X."/>
            <person name="Marriage T.N."/>
            <person name="Bhattacharya D."/>
            <person name="Klein A.S."/>
            <person name="Badis Y."/>
            <person name="Brodie J."/>
            <person name="Cao Y."/>
            <person name="Collen J."/>
            <person name="Dittami S.M."/>
            <person name="Gachon C.M.M."/>
            <person name="Green B.R."/>
            <person name="Karpowicz S.J."/>
            <person name="Kim J.W."/>
            <person name="Kudahl U.J."/>
            <person name="Lin S."/>
            <person name="Michel G."/>
            <person name="Mittag M."/>
            <person name="Olson B.J.S.C."/>
            <person name="Pangilinan J.L."/>
            <person name="Peng Y."/>
            <person name="Qiu H."/>
            <person name="Shu S."/>
            <person name="Singer J.T."/>
            <person name="Smith A.G."/>
            <person name="Sprecher B.N."/>
            <person name="Wagner V."/>
            <person name="Wang W."/>
            <person name="Wang Z.Y."/>
            <person name="Yan J."/>
            <person name="Yarish C."/>
            <person name="Zauner-Riek S."/>
            <person name="Zhuang Y."/>
            <person name="Zou Y."/>
            <person name="Lindquist E.A."/>
            <person name="Grimwood J."/>
            <person name="Barry K.W."/>
            <person name="Rokhsar D.S."/>
            <person name="Schmutz J."/>
            <person name="Stiller J.W."/>
            <person name="Grossman A.R."/>
            <person name="Prochnik S.E."/>
        </authorList>
    </citation>
    <scope>NUCLEOTIDE SEQUENCE [LARGE SCALE GENOMIC DNA]</scope>
</reference>
<keyword evidence="8 11" id="KW-0275">Fatty acid biosynthesis</keyword>
<feature type="active site" evidence="11">
    <location>
        <position position="111"/>
    </location>
</feature>
<dbReference type="GO" id="GO:0004315">
    <property type="term" value="F:3-oxoacyl-[acyl-carrier-protein] synthase activity"/>
    <property type="evidence" value="ECO:0007669"/>
    <property type="project" value="InterPro"/>
</dbReference>
<dbReference type="OrthoDB" id="428487at2759"/>
<evidence type="ECO:0000313" key="16">
    <source>
        <dbReference type="Proteomes" id="UP000218209"/>
    </source>
</evidence>
<comment type="function">
    <text evidence="11">Catalyzes the condensation reaction of fatty acid synthesis by the addition to an acyl acceptor of two carbons from malonyl-ACP. Catalyzes the first condensation reaction which initiates fatty acid synthesis and may therefore play a role in governing the total rate of fatty acid production. Possesses both acetoacetyl-ACP synthase and acetyl transacylase activities. Its substrate specificity determines the biosynthesis of branched-chain and/or straight-chain of fatty acids.</text>
</comment>
<evidence type="ECO:0000256" key="6">
    <source>
        <dbReference type="ARBA" id="ARBA00022832"/>
    </source>
</evidence>
<dbReference type="GO" id="GO:0033818">
    <property type="term" value="F:beta-ketoacyl-acyl-carrier-protein synthase III activity"/>
    <property type="evidence" value="ECO:0007669"/>
    <property type="project" value="UniProtKB-UniRule"/>
</dbReference>
<dbReference type="Gene3D" id="3.40.47.10">
    <property type="match status" value="1"/>
</dbReference>
<keyword evidence="15" id="KW-0150">Chloroplast</keyword>
<dbReference type="FunFam" id="3.40.47.10:FF:000004">
    <property type="entry name" value="3-oxoacyl-[acyl-carrier-protein] synthase 3"/>
    <property type="match status" value="1"/>
</dbReference>
<dbReference type="PANTHER" id="PTHR43091">
    <property type="entry name" value="3-OXOACYL-[ACYL-CARRIER-PROTEIN] SYNTHASE"/>
    <property type="match status" value="1"/>
</dbReference>
<dbReference type="HAMAP" id="MF_01815">
    <property type="entry name" value="FabH"/>
    <property type="match status" value="1"/>
</dbReference>
<keyword evidence="14" id="KW-0934">Plastid</keyword>
<dbReference type="PANTHER" id="PTHR43091:SF1">
    <property type="entry name" value="BETA-KETOACYL-[ACYL-CARRIER-PROTEIN] SYNTHASE III, CHLOROPLASTIC"/>
    <property type="match status" value="1"/>
</dbReference>
<dbReference type="AlphaFoldDB" id="J7F5N2"/>
<evidence type="ECO:0000259" key="12">
    <source>
        <dbReference type="Pfam" id="PF08541"/>
    </source>
</evidence>
<dbReference type="RefSeq" id="YP_009413209.1">
    <property type="nucleotide sequence ID" value="NC_035573.1"/>
</dbReference>
<evidence type="ECO:0000256" key="10">
    <source>
        <dbReference type="ARBA" id="ARBA00057449"/>
    </source>
</evidence>
<feature type="active site" evidence="11">
    <location>
        <position position="252"/>
    </location>
</feature>
<dbReference type="GO" id="GO:0006633">
    <property type="term" value="P:fatty acid biosynthetic process"/>
    <property type="evidence" value="ECO:0007669"/>
    <property type="project" value="UniProtKB-UniRule"/>
</dbReference>
<sequence length="326" mass="35106">MGVHILSTGSSVPNFSVENQQFEDIIETSDHWISTRTGIKKRHLAPSSISLTKLAAEAANNALSKANINVKDIDLIILATSTPDDLFGSASQLQAEIGATSSTAFDITAACSGFIIALVTASQFIQAGSYNKVLVVGADTMSRWIDWSDRTSCILFGDGAGAVLISESSVNSILGFKLCTDGRLNSHLQLLNSPLDSQQFGLTTIPKGRYDSISMNGKEVYKFAVSQVPIVIKNCLNDLDISIDEVDWFILHQANIRILEAIASRLSIPLYKMITNLENYGNTSAASIPLVLDEAIEDKKIQPGQVVLLAGFGAGLTWGAIVLKWQ</sequence>
<keyword evidence="11" id="KW-0012">Acyltransferase</keyword>
<geneLocation type="plastid" evidence="14"/>
<dbReference type="InterPro" id="IPR013747">
    <property type="entry name" value="ACP_syn_III_C"/>
</dbReference>
<feature type="domain" description="Beta-ketoacyl-[acyl-carrier-protein] synthase III C-terminal" evidence="12">
    <location>
        <begin position="238"/>
        <end position="325"/>
    </location>
</feature>
<evidence type="ECO:0000256" key="8">
    <source>
        <dbReference type="ARBA" id="ARBA00023160"/>
    </source>
</evidence>
<dbReference type="UniPathway" id="UPA00094"/>
<evidence type="ECO:0000259" key="13">
    <source>
        <dbReference type="Pfam" id="PF08545"/>
    </source>
</evidence>
<keyword evidence="7 11" id="KW-0443">Lipid metabolism</keyword>
<protein>
    <recommendedName>
        <fullName evidence="3 11">Beta-ketoacyl-[acyl-carrier-protein] synthase III</fullName>
        <shortName evidence="11">Beta-ketoacyl-ACP synthase III</shortName>
        <shortName evidence="11">KAS III</shortName>
        <ecNumber evidence="3 11">2.3.1.180</ecNumber>
    </recommendedName>
    <alternativeName>
        <fullName evidence="11">3-oxoacyl-[acyl-carrier-protein] synthase 3</fullName>
    </alternativeName>
    <alternativeName>
        <fullName evidence="11">3-oxoacyl-[acyl-carrier-protein] synthase III</fullName>
    </alternativeName>
</protein>
<comment type="catalytic activity">
    <reaction evidence="9 11">
        <text>malonyl-[ACP] + acetyl-CoA + H(+) = 3-oxobutanoyl-[ACP] + CO2 + CoA</text>
        <dbReference type="Rhea" id="RHEA:12080"/>
        <dbReference type="Rhea" id="RHEA-COMP:9623"/>
        <dbReference type="Rhea" id="RHEA-COMP:9625"/>
        <dbReference type="ChEBI" id="CHEBI:15378"/>
        <dbReference type="ChEBI" id="CHEBI:16526"/>
        <dbReference type="ChEBI" id="CHEBI:57287"/>
        <dbReference type="ChEBI" id="CHEBI:57288"/>
        <dbReference type="ChEBI" id="CHEBI:78449"/>
        <dbReference type="ChEBI" id="CHEBI:78450"/>
        <dbReference type="EC" id="2.3.1.180"/>
    </reaction>
</comment>
<evidence type="ECO:0000256" key="11">
    <source>
        <dbReference type="HAMAP-Rule" id="MF_01815"/>
    </source>
</evidence>
<keyword evidence="6 11" id="KW-0276">Fatty acid metabolism</keyword>
<evidence type="ECO:0000256" key="3">
    <source>
        <dbReference type="ARBA" id="ARBA00012333"/>
    </source>
</evidence>
<dbReference type="InterPro" id="IPR016039">
    <property type="entry name" value="Thiolase-like"/>
</dbReference>
<gene>
    <name evidence="11 14" type="primary">fabH</name>
</gene>
<keyword evidence="11" id="KW-0511">Multifunctional enzyme</keyword>
<dbReference type="InterPro" id="IPR013751">
    <property type="entry name" value="ACP_syn_III_N"/>
</dbReference>